<accession>A0A9W5WTY1</accession>
<dbReference type="OrthoDB" id="2019504at2759"/>
<keyword evidence="4" id="KW-0539">Nucleus</keyword>
<comment type="caution">
    <text evidence="6">The sequence shown here is derived from an EMBL/GenBank/DDBJ whole genome shotgun (WGS) entry which is preliminary data.</text>
</comment>
<name>A0A9W5WTY1_BABOV</name>
<keyword evidence="6" id="KW-0689">Ribosomal protein</keyword>
<keyword evidence="7" id="KW-1185">Reference proteome</keyword>
<keyword evidence="6" id="KW-0687">Ribonucleoprotein</keyword>
<protein>
    <submittedName>
        <fullName evidence="6">Ribosomal protein RNA processing 1 homolog A</fullName>
    </submittedName>
</protein>
<evidence type="ECO:0000256" key="2">
    <source>
        <dbReference type="ARBA" id="ARBA00006374"/>
    </source>
</evidence>
<dbReference type="InterPro" id="IPR010301">
    <property type="entry name" value="RRP1"/>
</dbReference>
<dbReference type="PANTHER" id="PTHR13026:SF0">
    <property type="entry name" value="RIBOSOMAL RNA PROCESSING 1B"/>
    <property type="match status" value="1"/>
</dbReference>
<evidence type="ECO:0000313" key="6">
    <source>
        <dbReference type="EMBL" id="GFE53321.1"/>
    </source>
</evidence>
<organism evidence="6 7">
    <name type="scientific">Babesia ovis</name>
    <dbReference type="NCBI Taxonomy" id="5869"/>
    <lineage>
        <taxon>Eukaryota</taxon>
        <taxon>Sar</taxon>
        <taxon>Alveolata</taxon>
        <taxon>Apicomplexa</taxon>
        <taxon>Aconoidasida</taxon>
        <taxon>Piroplasmida</taxon>
        <taxon>Babesiidae</taxon>
        <taxon>Babesia</taxon>
    </lineage>
</organism>
<evidence type="ECO:0000256" key="5">
    <source>
        <dbReference type="SAM" id="MobiDB-lite"/>
    </source>
</evidence>
<proteinExistence type="inferred from homology"/>
<evidence type="ECO:0000256" key="4">
    <source>
        <dbReference type="ARBA" id="ARBA00023242"/>
    </source>
</evidence>
<comment type="similarity">
    <text evidence="2">Belongs to the RRP1 family.</text>
</comment>
<dbReference type="Pfam" id="PF05997">
    <property type="entry name" value="Nop52"/>
    <property type="match status" value="1"/>
</dbReference>
<keyword evidence="3" id="KW-0698">rRNA processing</keyword>
<dbReference type="GO" id="GO:0005840">
    <property type="term" value="C:ribosome"/>
    <property type="evidence" value="ECO:0007669"/>
    <property type="project" value="UniProtKB-KW"/>
</dbReference>
<dbReference type="PANTHER" id="PTHR13026">
    <property type="entry name" value="NNP-1 PROTEIN NOVEL NUCLEAR PROTEIN 1 NOP52"/>
    <property type="match status" value="1"/>
</dbReference>
<evidence type="ECO:0000256" key="3">
    <source>
        <dbReference type="ARBA" id="ARBA00022552"/>
    </source>
</evidence>
<dbReference type="GO" id="GO:0005634">
    <property type="term" value="C:nucleus"/>
    <property type="evidence" value="ECO:0007669"/>
    <property type="project" value="UniProtKB-SubCell"/>
</dbReference>
<dbReference type="EMBL" id="BLIY01000006">
    <property type="protein sequence ID" value="GFE53321.1"/>
    <property type="molecule type" value="Genomic_DNA"/>
</dbReference>
<evidence type="ECO:0000256" key="1">
    <source>
        <dbReference type="ARBA" id="ARBA00004123"/>
    </source>
</evidence>
<dbReference type="GO" id="GO:0006364">
    <property type="term" value="P:rRNA processing"/>
    <property type="evidence" value="ECO:0007669"/>
    <property type="project" value="UniProtKB-KW"/>
</dbReference>
<sequence length="497" mass="56582">MDAQIAQKLCHMLASCEEATRTQALDNMGKLFAQATGPVDELTLLKITKALYYMLWMTDKPLKVRKVGVTIVETQGHFVDRANRLKFFWALFRSLSMEWPTLDKNRLDKMLLFVRIVVAGVLDLLNNGGWDRNEIEEFGKIVLDNEGIFNKRSMGLAFQFLQVFIDEFEANHETSVKKKTWSKLSAVGYLHLMKPFLHLAIIIDNRNILNTLGMYLLNRGASISGVPTDGYKLLVKKLAQSPCASHSNVKAMFEQLLEHCDDVQSTSVELVKQATEVVAAIELAVEGAKTSNSGHRKETKRNKSVAISEDVDMDDSETAPGLVDVSDVLEAEDYDMDDDNYINLADAFSPRRSNSKFGKHLKEVATLDTLRKYLVSSGQDKHQLLEKLNSPRMRRQMTLLALHNIRWLNPDRKFKCARKLHKIMTITETADNMPSRRRSIDVAKALHNIKHAKPEKSILRKRNRKSTETKHVVFNLKNNQVATIPKKTRSTLTMPMW</sequence>
<feature type="region of interest" description="Disordered" evidence="5">
    <location>
        <begin position="290"/>
        <end position="316"/>
    </location>
</feature>
<evidence type="ECO:0000313" key="7">
    <source>
        <dbReference type="Proteomes" id="UP001057455"/>
    </source>
</evidence>
<dbReference type="Proteomes" id="UP001057455">
    <property type="component" value="Unassembled WGS sequence"/>
</dbReference>
<reference evidence="6" key="1">
    <citation type="submission" date="2019-12" db="EMBL/GenBank/DDBJ databases">
        <title>Genome sequence of Babesia ovis.</title>
        <authorList>
            <person name="Yamagishi J."/>
            <person name="Sevinc F."/>
            <person name="Xuan X."/>
        </authorList>
    </citation>
    <scope>NUCLEOTIDE SEQUENCE</scope>
    <source>
        <strain evidence="6">Selcuk</strain>
    </source>
</reference>
<dbReference type="AlphaFoldDB" id="A0A9W5WTY1"/>
<dbReference type="GO" id="GO:0030688">
    <property type="term" value="C:preribosome, small subunit precursor"/>
    <property type="evidence" value="ECO:0007669"/>
    <property type="project" value="InterPro"/>
</dbReference>
<gene>
    <name evidence="6" type="ORF">BaOVIS_007250</name>
</gene>
<comment type="subcellular location">
    <subcellularLocation>
        <location evidence="1">Nucleus</location>
    </subcellularLocation>
</comment>